<protein>
    <submittedName>
        <fullName evidence="1">Uncharacterized protein</fullName>
    </submittedName>
</protein>
<dbReference type="VEuPathDB" id="FungiDB:EYZ11_005095"/>
<evidence type="ECO:0000313" key="2">
    <source>
        <dbReference type="Proteomes" id="UP000308092"/>
    </source>
</evidence>
<evidence type="ECO:0000313" key="1">
    <source>
        <dbReference type="EMBL" id="THC95453.1"/>
    </source>
</evidence>
<sequence>MYSRNIGNPNAEAKTCAYTLSFDGQQHNDTSFYLFIMYIVY</sequence>
<keyword evidence="2" id="KW-1185">Reference proteome</keyword>
<reference evidence="1 2" key="1">
    <citation type="submission" date="2019-03" db="EMBL/GenBank/DDBJ databases">
        <title>The genome sequence of a newly discovered highly antifungal drug resistant Aspergillus species, Aspergillus tanneri NIH 1004.</title>
        <authorList>
            <person name="Mounaud S."/>
            <person name="Singh I."/>
            <person name="Joardar V."/>
            <person name="Pakala S."/>
            <person name="Pakala S."/>
            <person name="Venepally P."/>
            <person name="Hoover J."/>
            <person name="Nierman W."/>
            <person name="Chung J."/>
            <person name="Losada L."/>
        </authorList>
    </citation>
    <scope>NUCLEOTIDE SEQUENCE [LARGE SCALE GENOMIC DNA]</scope>
    <source>
        <strain evidence="1 2">NIH1004</strain>
    </source>
</reference>
<accession>A0A4S3JJ15</accession>
<dbReference type="Proteomes" id="UP000308092">
    <property type="component" value="Unassembled WGS sequence"/>
</dbReference>
<organism evidence="1 2">
    <name type="scientific">Aspergillus tanneri</name>
    <dbReference type="NCBI Taxonomy" id="1220188"/>
    <lineage>
        <taxon>Eukaryota</taxon>
        <taxon>Fungi</taxon>
        <taxon>Dikarya</taxon>
        <taxon>Ascomycota</taxon>
        <taxon>Pezizomycotina</taxon>
        <taxon>Eurotiomycetes</taxon>
        <taxon>Eurotiomycetidae</taxon>
        <taxon>Eurotiales</taxon>
        <taxon>Aspergillaceae</taxon>
        <taxon>Aspergillus</taxon>
        <taxon>Aspergillus subgen. Circumdati</taxon>
    </lineage>
</organism>
<name>A0A4S3JJ15_9EURO</name>
<dbReference type="AlphaFoldDB" id="A0A4S3JJ15"/>
<gene>
    <name evidence="1" type="ORF">EYZ11_005095</name>
</gene>
<comment type="caution">
    <text evidence="1">The sequence shown here is derived from an EMBL/GenBank/DDBJ whole genome shotgun (WGS) entry which is preliminary data.</text>
</comment>
<proteinExistence type="predicted"/>
<dbReference type="EMBL" id="SOSA01000157">
    <property type="protein sequence ID" value="THC95453.1"/>
    <property type="molecule type" value="Genomic_DNA"/>
</dbReference>